<name>X0TR36_9ZZZZ</name>
<dbReference type="AlphaFoldDB" id="X0TR36"/>
<evidence type="ECO:0000313" key="1">
    <source>
        <dbReference type="EMBL" id="GAF90617.1"/>
    </source>
</evidence>
<accession>X0TR36</accession>
<dbReference type="EMBL" id="BARS01011499">
    <property type="protein sequence ID" value="GAF90617.1"/>
    <property type="molecule type" value="Genomic_DNA"/>
</dbReference>
<reference evidence="1" key="1">
    <citation type="journal article" date="2014" name="Front. Microbiol.">
        <title>High frequency of phylogenetically diverse reductive dehalogenase-homologous genes in deep subseafloor sedimentary metagenomes.</title>
        <authorList>
            <person name="Kawai M."/>
            <person name="Futagami T."/>
            <person name="Toyoda A."/>
            <person name="Takaki Y."/>
            <person name="Nishi S."/>
            <person name="Hori S."/>
            <person name="Arai W."/>
            <person name="Tsubouchi T."/>
            <person name="Morono Y."/>
            <person name="Uchiyama I."/>
            <person name="Ito T."/>
            <person name="Fujiyama A."/>
            <person name="Inagaki F."/>
            <person name="Takami H."/>
        </authorList>
    </citation>
    <scope>NUCLEOTIDE SEQUENCE</scope>
    <source>
        <strain evidence="1">Expedition CK06-06</strain>
    </source>
</reference>
<organism evidence="1">
    <name type="scientific">marine sediment metagenome</name>
    <dbReference type="NCBI Taxonomy" id="412755"/>
    <lineage>
        <taxon>unclassified sequences</taxon>
        <taxon>metagenomes</taxon>
        <taxon>ecological metagenomes</taxon>
    </lineage>
</organism>
<proteinExistence type="predicted"/>
<protein>
    <submittedName>
        <fullName evidence="1">Uncharacterized protein</fullName>
    </submittedName>
</protein>
<feature type="non-terminal residue" evidence="1">
    <location>
        <position position="210"/>
    </location>
</feature>
<sequence length="210" mass="23033">MLDLVCFLSLFALASSGLAQISIDGVLDKGVYDDKVSFTVRPERGYDYTVELNGNPIGTGVSIEVNEPEYYELYVYRREQSSGVEENELVRFIVRATERGNSEWGLPRWSPCPPINSAVAEFAGAKLKIIAPVEYPMGLEIPVVARVEDDLGNRLGINSVISAIGFQDHPLQLLRGVGSVFLPAATEPDIISYVAEIQSLQTPKQITIEA</sequence>
<comment type="caution">
    <text evidence="1">The sequence shown here is derived from an EMBL/GenBank/DDBJ whole genome shotgun (WGS) entry which is preliminary data.</text>
</comment>
<gene>
    <name evidence="1" type="ORF">S01H1_20897</name>
</gene>